<sequence>MPPSLTQPPKPEANPAHADCDCEGQPATDAPAEAILPENADSYLECTTQLPADAYKNPFQPRIIRNGIDLTETTNHPDETRSQNRISGISDD</sequence>
<organism evidence="2 3">
    <name type="scientific">Caenorhabditis nigoni</name>
    <dbReference type="NCBI Taxonomy" id="1611254"/>
    <lineage>
        <taxon>Eukaryota</taxon>
        <taxon>Metazoa</taxon>
        <taxon>Ecdysozoa</taxon>
        <taxon>Nematoda</taxon>
        <taxon>Chromadorea</taxon>
        <taxon>Rhabditida</taxon>
        <taxon>Rhabditina</taxon>
        <taxon>Rhabditomorpha</taxon>
        <taxon>Rhabditoidea</taxon>
        <taxon>Rhabditidae</taxon>
        <taxon>Peloderinae</taxon>
        <taxon>Caenorhabditis</taxon>
    </lineage>
</organism>
<proteinExistence type="predicted"/>
<feature type="compositionally biased region" description="Polar residues" evidence="1">
    <location>
        <begin position="83"/>
        <end position="92"/>
    </location>
</feature>
<comment type="caution">
    <text evidence="2">The sequence shown here is derived from an EMBL/GenBank/DDBJ whole genome shotgun (WGS) entry which is preliminary data.</text>
</comment>
<feature type="region of interest" description="Disordered" evidence="1">
    <location>
        <begin position="1"/>
        <end position="28"/>
    </location>
</feature>
<reference evidence="3" key="1">
    <citation type="submission" date="2017-10" db="EMBL/GenBank/DDBJ databases">
        <title>Rapid genome shrinkage in a self-fertile nematode reveals novel sperm competition proteins.</title>
        <authorList>
            <person name="Yin D."/>
            <person name="Schwarz E.M."/>
            <person name="Thomas C.G."/>
            <person name="Felde R.L."/>
            <person name="Korf I.F."/>
            <person name="Cutter A.D."/>
            <person name="Schartner C.M."/>
            <person name="Ralston E.J."/>
            <person name="Meyer B.J."/>
            <person name="Haag E.S."/>
        </authorList>
    </citation>
    <scope>NUCLEOTIDE SEQUENCE [LARGE SCALE GENOMIC DNA]</scope>
    <source>
        <strain evidence="3">JU1422</strain>
    </source>
</reference>
<evidence type="ECO:0000313" key="2">
    <source>
        <dbReference type="EMBL" id="PIC44285.1"/>
    </source>
</evidence>
<feature type="compositionally biased region" description="Pro residues" evidence="1">
    <location>
        <begin position="1"/>
        <end position="12"/>
    </location>
</feature>
<name>A0A2G5UXM7_9PELO</name>
<feature type="region of interest" description="Disordered" evidence="1">
    <location>
        <begin position="66"/>
        <end position="92"/>
    </location>
</feature>
<dbReference type="AlphaFoldDB" id="A0A2G5UXM7"/>
<evidence type="ECO:0000256" key="1">
    <source>
        <dbReference type="SAM" id="MobiDB-lite"/>
    </source>
</evidence>
<accession>A0A2G5UXM7</accession>
<keyword evidence="3" id="KW-1185">Reference proteome</keyword>
<gene>
    <name evidence="2" type="primary">Cnig_chr_II.g4705</name>
    <name evidence="2" type="ORF">B9Z55_004705</name>
</gene>
<evidence type="ECO:0000313" key="3">
    <source>
        <dbReference type="Proteomes" id="UP000230233"/>
    </source>
</evidence>
<protein>
    <submittedName>
        <fullName evidence="2">Uncharacterized protein</fullName>
    </submittedName>
</protein>
<dbReference type="EMBL" id="PDUG01000002">
    <property type="protein sequence ID" value="PIC44285.1"/>
    <property type="molecule type" value="Genomic_DNA"/>
</dbReference>
<dbReference type="Proteomes" id="UP000230233">
    <property type="component" value="Chromosome II"/>
</dbReference>